<dbReference type="EMBL" id="KN837229">
    <property type="protein sequence ID" value="KIJ32254.1"/>
    <property type="molecule type" value="Genomic_DNA"/>
</dbReference>
<evidence type="ECO:0000259" key="2">
    <source>
        <dbReference type="Pfam" id="PF20152"/>
    </source>
</evidence>
<proteinExistence type="predicted"/>
<evidence type="ECO:0000313" key="4">
    <source>
        <dbReference type="Proteomes" id="UP000054279"/>
    </source>
</evidence>
<evidence type="ECO:0000256" key="1">
    <source>
        <dbReference type="SAM" id="Phobius"/>
    </source>
</evidence>
<gene>
    <name evidence="3" type="ORF">M422DRAFT_265906</name>
</gene>
<feature type="domain" description="DUF6534" evidence="2">
    <location>
        <begin position="9"/>
        <end position="73"/>
    </location>
</feature>
<dbReference type="AlphaFoldDB" id="A0A0C9UC67"/>
<evidence type="ECO:0000313" key="3">
    <source>
        <dbReference type="EMBL" id="KIJ32254.1"/>
    </source>
</evidence>
<dbReference type="InterPro" id="IPR045339">
    <property type="entry name" value="DUF6534"/>
</dbReference>
<feature type="transmembrane region" description="Helical" evidence="1">
    <location>
        <begin position="17"/>
        <end position="41"/>
    </location>
</feature>
<name>A0A0C9UC67_SPHS4</name>
<sequence>MAHLSGFYRTQSGIQTLILYSINIGLVTTICAICTLIIWEISPPLRFLWTIFYDPMGSIYVNSLLLSLNARKRIRRRMQITIALSESLEIWGENEGERLCII</sequence>
<dbReference type="Pfam" id="PF20152">
    <property type="entry name" value="DUF6534"/>
    <property type="match status" value="1"/>
</dbReference>
<reference evidence="3 4" key="1">
    <citation type="submission" date="2014-06" db="EMBL/GenBank/DDBJ databases">
        <title>Evolutionary Origins and Diversification of the Mycorrhizal Mutualists.</title>
        <authorList>
            <consortium name="DOE Joint Genome Institute"/>
            <consortium name="Mycorrhizal Genomics Consortium"/>
            <person name="Kohler A."/>
            <person name="Kuo A."/>
            <person name="Nagy L.G."/>
            <person name="Floudas D."/>
            <person name="Copeland A."/>
            <person name="Barry K.W."/>
            <person name="Cichocki N."/>
            <person name="Veneault-Fourrey C."/>
            <person name="LaButti K."/>
            <person name="Lindquist E.A."/>
            <person name="Lipzen A."/>
            <person name="Lundell T."/>
            <person name="Morin E."/>
            <person name="Murat C."/>
            <person name="Riley R."/>
            <person name="Ohm R."/>
            <person name="Sun H."/>
            <person name="Tunlid A."/>
            <person name="Henrissat B."/>
            <person name="Grigoriev I.V."/>
            <person name="Hibbett D.S."/>
            <person name="Martin F."/>
        </authorList>
    </citation>
    <scope>NUCLEOTIDE SEQUENCE [LARGE SCALE GENOMIC DNA]</scope>
    <source>
        <strain evidence="3 4">SS14</strain>
    </source>
</reference>
<keyword evidence="1" id="KW-0812">Transmembrane</keyword>
<protein>
    <recommendedName>
        <fullName evidence="2">DUF6534 domain-containing protein</fullName>
    </recommendedName>
</protein>
<keyword evidence="1" id="KW-0472">Membrane</keyword>
<dbReference type="HOGENOM" id="CLU_2279259_0_0_1"/>
<accession>A0A0C9UC67</accession>
<feature type="transmembrane region" description="Helical" evidence="1">
    <location>
        <begin position="47"/>
        <end position="68"/>
    </location>
</feature>
<keyword evidence="4" id="KW-1185">Reference proteome</keyword>
<dbReference type="Proteomes" id="UP000054279">
    <property type="component" value="Unassembled WGS sequence"/>
</dbReference>
<dbReference type="OrthoDB" id="2745105at2759"/>
<organism evidence="3 4">
    <name type="scientific">Sphaerobolus stellatus (strain SS14)</name>
    <dbReference type="NCBI Taxonomy" id="990650"/>
    <lineage>
        <taxon>Eukaryota</taxon>
        <taxon>Fungi</taxon>
        <taxon>Dikarya</taxon>
        <taxon>Basidiomycota</taxon>
        <taxon>Agaricomycotina</taxon>
        <taxon>Agaricomycetes</taxon>
        <taxon>Phallomycetidae</taxon>
        <taxon>Geastrales</taxon>
        <taxon>Sphaerobolaceae</taxon>
        <taxon>Sphaerobolus</taxon>
    </lineage>
</organism>
<keyword evidence="1" id="KW-1133">Transmembrane helix</keyword>